<dbReference type="InterPro" id="IPR006578">
    <property type="entry name" value="MADF-dom"/>
</dbReference>
<accession>A0A2G9SD98</accession>
<dbReference type="AlphaFoldDB" id="A0A2G9SD98"/>
<evidence type="ECO:0000313" key="3">
    <source>
        <dbReference type="EMBL" id="PIO38116.1"/>
    </source>
</evidence>
<evidence type="ECO:0000256" key="1">
    <source>
        <dbReference type="SAM" id="MobiDB-lite"/>
    </source>
</evidence>
<dbReference type="OrthoDB" id="6616165at2759"/>
<dbReference type="GO" id="GO:0005667">
    <property type="term" value="C:transcription regulator complex"/>
    <property type="evidence" value="ECO:0007669"/>
    <property type="project" value="TreeGrafter"/>
</dbReference>
<gene>
    <name evidence="3" type="ORF">AB205_0127620</name>
</gene>
<evidence type="ECO:0000313" key="4">
    <source>
        <dbReference type="Proteomes" id="UP000228934"/>
    </source>
</evidence>
<dbReference type="Proteomes" id="UP000228934">
    <property type="component" value="Unassembled WGS sequence"/>
</dbReference>
<reference evidence="4" key="1">
    <citation type="journal article" date="2017" name="Nat. Commun.">
        <title>The North American bullfrog draft genome provides insight into hormonal regulation of long noncoding RNA.</title>
        <authorList>
            <person name="Hammond S.A."/>
            <person name="Warren R.L."/>
            <person name="Vandervalk B.P."/>
            <person name="Kucuk E."/>
            <person name="Khan H."/>
            <person name="Gibb E.A."/>
            <person name="Pandoh P."/>
            <person name="Kirk H."/>
            <person name="Zhao Y."/>
            <person name="Jones M."/>
            <person name="Mungall A.J."/>
            <person name="Coope R."/>
            <person name="Pleasance S."/>
            <person name="Moore R.A."/>
            <person name="Holt R.A."/>
            <person name="Round J.M."/>
            <person name="Ohora S."/>
            <person name="Walle B.V."/>
            <person name="Veldhoen N."/>
            <person name="Helbing C.C."/>
            <person name="Birol I."/>
        </authorList>
    </citation>
    <scope>NUCLEOTIDE SEQUENCE [LARGE SCALE GENOMIC DNA]</scope>
</reference>
<feature type="domain" description="MADF" evidence="2">
    <location>
        <begin position="17"/>
        <end position="64"/>
    </location>
</feature>
<protein>
    <recommendedName>
        <fullName evidence="2">MADF domain-containing protein</fullName>
    </recommendedName>
</protein>
<organism evidence="3 4">
    <name type="scientific">Aquarana catesbeiana</name>
    <name type="common">American bullfrog</name>
    <name type="synonym">Rana catesbeiana</name>
    <dbReference type="NCBI Taxonomy" id="8400"/>
    <lineage>
        <taxon>Eukaryota</taxon>
        <taxon>Metazoa</taxon>
        <taxon>Chordata</taxon>
        <taxon>Craniata</taxon>
        <taxon>Vertebrata</taxon>
        <taxon>Euteleostomi</taxon>
        <taxon>Amphibia</taxon>
        <taxon>Batrachia</taxon>
        <taxon>Anura</taxon>
        <taxon>Neobatrachia</taxon>
        <taxon>Ranoidea</taxon>
        <taxon>Ranidae</taxon>
        <taxon>Aquarana</taxon>
    </lineage>
</organism>
<proteinExistence type="predicted"/>
<dbReference type="Pfam" id="PF10545">
    <property type="entry name" value="MADF_DNA_bdg"/>
    <property type="match status" value="1"/>
</dbReference>
<dbReference type="PANTHER" id="PTHR12243">
    <property type="entry name" value="MADF DOMAIN TRANSCRIPTION FACTOR"/>
    <property type="match status" value="1"/>
</dbReference>
<dbReference type="GO" id="GO:0006357">
    <property type="term" value="P:regulation of transcription by RNA polymerase II"/>
    <property type="evidence" value="ECO:0007669"/>
    <property type="project" value="TreeGrafter"/>
</dbReference>
<name>A0A2G9SD98_AQUCT</name>
<feature type="compositionally biased region" description="Acidic residues" evidence="1">
    <location>
        <begin position="96"/>
        <end position="106"/>
    </location>
</feature>
<dbReference type="EMBL" id="KV924220">
    <property type="protein sequence ID" value="PIO38116.1"/>
    <property type="molecule type" value="Genomic_DNA"/>
</dbReference>
<dbReference type="PANTHER" id="PTHR12243:SF67">
    <property type="entry name" value="COREPRESSOR OF PANGOLIN, ISOFORM A-RELATED"/>
    <property type="match status" value="1"/>
</dbReference>
<keyword evidence="4" id="KW-1185">Reference proteome</keyword>
<sequence>MCFRLQDICKINNLIYLSVKMIKQRWKTLSDNFKRELTRQQQIRSGSSGKHGRMYCHYYELEFLKPVMQDRQTESNINSESEAEELTPENTNIEQVTEEENDEEDIRETLEPPRKSTSRAKPKNPQQTQEFIDVVRNLIDSQKSENSEISAFTKSLIPQIAGETGIPM</sequence>
<evidence type="ECO:0000259" key="2">
    <source>
        <dbReference type="Pfam" id="PF10545"/>
    </source>
</evidence>
<feature type="region of interest" description="Disordered" evidence="1">
    <location>
        <begin position="70"/>
        <end position="129"/>
    </location>
</feature>
<dbReference type="GO" id="GO:0005634">
    <property type="term" value="C:nucleus"/>
    <property type="evidence" value="ECO:0007669"/>
    <property type="project" value="TreeGrafter"/>
</dbReference>
<dbReference type="InterPro" id="IPR039353">
    <property type="entry name" value="TF_Adf1"/>
</dbReference>